<proteinExistence type="predicted"/>
<dbReference type="STRING" id="81972.D7KC69"/>
<feature type="transmembrane region" description="Helical" evidence="2">
    <location>
        <begin position="332"/>
        <end position="353"/>
    </location>
</feature>
<protein>
    <recommendedName>
        <fullName evidence="3">TIR domain-containing protein</fullName>
    </recommendedName>
</protein>
<name>D7KC69_ARALL</name>
<dbReference type="eggNOG" id="ENOG502QWPX">
    <property type="taxonomic scope" value="Eukaryota"/>
</dbReference>
<dbReference type="HOGENOM" id="CLU_714454_0_0_1"/>
<reference evidence="5" key="1">
    <citation type="journal article" date="2011" name="Nat. Genet.">
        <title>The Arabidopsis lyrata genome sequence and the basis of rapid genome size change.</title>
        <authorList>
            <person name="Hu T.T."/>
            <person name="Pattyn P."/>
            <person name="Bakker E.G."/>
            <person name="Cao J."/>
            <person name="Cheng J.-F."/>
            <person name="Clark R.M."/>
            <person name="Fahlgren N."/>
            <person name="Fawcett J.A."/>
            <person name="Grimwood J."/>
            <person name="Gundlach H."/>
            <person name="Haberer G."/>
            <person name="Hollister J.D."/>
            <person name="Ossowski S."/>
            <person name="Ottilar R.P."/>
            <person name="Salamov A.A."/>
            <person name="Schneeberger K."/>
            <person name="Spannagl M."/>
            <person name="Wang X."/>
            <person name="Yang L."/>
            <person name="Nasrallah M.E."/>
            <person name="Bergelson J."/>
            <person name="Carrington J.C."/>
            <person name="Gaut B.S."/>
            <person name="Schmutz J."/>
            <person name="Mayer K.F.X."/>
            <person name="Van de Peer Y."/>
            <person name="Grigoriev I.V."/>
            <person name="Nordborg M."/>
            <person name="Weigel D."/>
            <person name="Guo Y.-L."/>
        </authorList>
    </citation>
    <scope>NUCLEOTIDE SEQUENCE [LARGE SCALE GENOMIC DNA]</scope>
    <source>
        <strain evidence="5">cv. MN47</strain>
    </source>
</reference>
<dbReference type="Gramene" id="fgenesh1_pm.C_scaffold_1003733">
    <property type="protein sequence ID" value="fgenesh1_pm.C_scaffold_1003733"/>
    <property type="gene ID" value="fgenesh1_pm.C_scaffold_1003733"/>
</dbReference>
<keyword evidence="2" id="KW-1133">Transmembrane helix</keyword>
<feature type="domain" description="TIR" evidence="3">
    <location>
        <begin position="7"/>
        <end position="169"/>
    </location>
</feature>
<dbReference type="GO" id="GO:0007165">
    <property type="term" value="P:signal transduction"/>
    <property type="evidence" value="ECO:0007669"/>
    <property type="project" value="InterPro"/>
</dbReference>
<keyword evidence="2" id="KW-0812">Transmembrane</keyword>
<dbReference type="Gene3D" id="3.40.50.10140">
    <property type="entry name" value="Toll/interleukin-1 receptor homology (TIR) domain"/>
    <property type="match status" value="1"/>
</dbReference>
<dbReference type="Pfam" id="PF01582">
    <property type="entry name" value="TIR"/>
    <property type="match status" value="1"/>
</dbReference>
<evidence type="ECO:0000313" key="5">
    <source>
        <dbReference type="Proteomes" id="UP000008694"/>
    </source>
</evidence>
<feature type="transmembrane region" description="Helical" evidence="2">
    <location>
        <begin position="290"/>
        <end position="311"/>
    </location>
</feature>
<dbReference type="OrthoDB" id="1052735at2759"/>
<organism evidence="5">
    <name type="scientific">Arabidopsis lyrata subsp. lyrata</name>
    <name type="common">Lyre-leaved rock-cress</name>
    <dbReference type="NCBI Taxonomy" id="81972"/>
    <lineage>
        <taxon>Eukaryota</taxon>
        <taxon>Viridiplantae</taxon>
        <taxon>Streptophyta</taxon>
        <taxon>Embryophyta</taxon>
        <taxon>Tracheophyta</taxon>
        <taxon>Spermatophyta</taxon>
        <taxon>Magnoliopsida</taxon>
        <taxon>eudicotyledons</taxon>
        <taxon>Gunneridae</taxon>
        <taxon>Pentapetalae</taxon>
        <taxon>rosids</taxon>
        <taxon>malvids</taxon>
        <taxon>Brassicales</taxon>
        <taxon>Brassicaceae</taxon>
        <taxon>Camelineae</taxon>
        <taxon>Arabidopsis</taxon>
    </lineage>
</organism>
<dbReference type="KEGG" id="aly:9328067"/>
<dbReference type="InterPro" id="IPR035897">
    <property type="entry name" value="Toll_tir_struct_dom_sf"/>
</dbReference>
<dbReference type="AlphaFoldDB" id="D7KC69"/>
<keyword evidence="5" id="KW-1185">Reference proteome</keyword>
<dbReference type="PROSITE" id="PS50104">
    <property type="entry name" value="TIR"/>
    <property type="match status" value="1"/>
</dbReference>
<evidence type="ECO:0000313" key="4">
    <source>
        <dbReference type="EMBL" id="EFH70939.1"/>
    </source>
</evidence>
<dbReference type="Proteomes" id="UP000008694">
    <property type="component" value="Unassembled WGS sequence"/>
</dbReference>
<dbReference type="SMART" id="SM00255">
    <property type="entry name" value="TIR"/>
    <property type="match status" value="1"/>
</dbReference>
<feature type="transmembrane region" description="Helical" evidence="2">
    <location>
        <begin position="365"/>
        <end position="383"/>
    </location>
</feature>
<sequence length="387" mass="43890">MGTLSRPIHQVFINFRGNLRYGFVSHLTDALKRHNINFFIDTHEQKGRDLKHLFKRIEEATVALVILSTRYAESKWCLDELTKIMDQAEKMEMIVIPIFYKVKPKDVELQEGVFGDRFWSHADQSSREEMEKWQVALKAVCNKVGITLYRKRYEAKFIKKVVKEVEKVLTSIQSGEGRENHCVKVKTFKVPLALPWSWSWFGSAVGLIGTVLGLLSEFVQYEEGREDDCVKKVKTFNVPLALPWLWFSSVVKLIGAVLGLLIETVRSDEGREDDCVKKVKTFNVPLALPWLWFGSVVEMIGAMLGLLIETVRSDEGREDDCVKKVKIFNVPLAMPWIWFGSAVELVGAVLGLLNETVHKCASPAMVILASQVGSVVAISSRWADKSV</sequence>
<feature type="transmembrane region" description="Helical" evidence="2">
    <location>
        <begin position="240"/>
        <end position="262"/>
    </location>
</feature>
<dbReference type="PANTHER" id="PTHR32009">
    <property type="entry name" value="TMV RESISTANCE PROTEIN N-LIKE"/>
    <property type="match status" value="1"/>
</dbReference>
<keyword evidence="2" id="KW-0472">Membrane</keyword>
<dbReference type="SUPFAM" id="SSF52200">
    <property type="entry name" value="Toll/Interleukin receptor TIR domain"/>
    <property type="match status" value="1"/>
</dbReference>
<dbReference type="PANTHER" id="PTHR32009:SF63">
    <property type="entry name" value="RESISTANCE PROTEIN (TIR CLASS), PUTATIVE-RELATED"/>
    <property type="match status" value="1"/>
</dbReference>
<keyword evidence="1" id="KW-0520">NAD</keyword>
<feature type="transmembrane region" description="Helical" evidence="2">
    <location>
        <begin position="198"/>
        <end position="219"/>
    </location>
</feature>
<accession>D7KC69</accession>
<evidence type="ECO:0000256" key="1">
    <source>
        <dbReference type="ARBA" id="ARBA00023027"/>
    </source>
</evidence>
<dbReference type="InterPro" id="IPR000157">
    <property type="entry name" value="TIR_dom"/>
</dbReference>
<gene>
    <name evidence="4" type="ORF">ARALYDRAFT_314953</name>
</gene>
<evidence type="ECO:0000259" key="3">
    <source>
        <dbReference type="PROSITE" id="PS50104"/>
    </source>
</evidence>
<evidence type="ECO:0000256" key="2">
    <source>
        <dbReference type="SAM" id="Phobius"/>
    </source>
</evidence>
<dbReference type="FunFam" id="3.40.50.10140:FF:000007">
    <property type="entry name" value="Disease resistance protein (TIR-NBS-LRR class)"/>
    <property type="match status" value="1"/>
</dbReference>
<dbReference type="EMBL" id="GL348713">
    <property type="protein sequence ID" value="EFH70939.1"/>
    <property type="molecule type" value="Genomic_DNA"/>
</dbReference>